<dbReference type="RefSeq" id="WP_234935435.1">
    <property type="nucleotide sequence ID" value="NZ_CP070380.1"/>
</dbReference>
<protein>
    <submittedName>
        <fullName evidence="2">Uncharacterized protein</fullName>
    </submittedName>
</protein>
<keyword evidence="3" id="KW-1185">Reference proteome</keyword>
<evidence type="ECO:0000256" key="1">
    <source>
        <dbReference type="SAM" id="Phobius"/>
    </source>
</evidence>
<evidence type="ECO:0000313" key="2">
    <source>
        <dbReference type="EMBL" id="MDN4520449.1"/>
    </source>
</evidence>
<dbReference type="Proteomes" id="UP001172687">
    <property type="component" value="Unassembled WGS sequence"/>
</dbReference>
<feature type="transmembrane region" description="Helical" evidence="1">
    <location>
        <begin position="70"/>
        <end position="91"/>
    </location>
</feature>
<proteinExistence type="predicted"/>
<name>A0ABT8HI61_MYCAO</name>
<comment type="caution">
    <text evidence="2">The sequence shown here is derived from an EMBL/GenBank/DDBJ whole genome shotgun (WGS) entry which is preliminary data.</text>
</comment>
<keyword evidence="1" id="KW-0472">Membrane</keyword>
<dbReference type="EMBL" id="JAUHTC010000074">
    <property type="protein sequence ID" value="MDN4520449.1"/>
    <property type="molecule type" value="Genomic_DNA"/>
</dbReference>
<organism evidence="2 3">
    <name type="scientific">Mycolicibacterium austroafricanum</name>
    <name type="common">Mycobacterium austroafricanum</name>
    <dbReference type="NCBI Taxonomy" id="39687"/>
    <lineage>
        <taxon>Bacteria</taxon>
        <taxon>Bacillati</taxon>
        <taxon>Actinomycetota</taxon>
        <taxon>Actinomycetes</taxon>
        <taxon>Mycobacteriales</taxon>
        <taxon>Mycobacteriaceae</taxon>
        <taxon>Mycolicibacterium</taxon>
    </lineage>
</organism>
<feature type="transmembrane region" description="Helical" evidence="1">
    <location>
        <begin position="37"/>
        <end position="58"/>
    </location>
</feature>
<accession>A0ABT8HI61</accession>
<keyword evidence="1" id="KW-0812">Transmembrane</keyword>
<sequence>MDAPREPVIIAEQGGLVVAERGAEVLVFDRGNGPSEITLFVLVVITLVFGGFGVISVFSDLSSGTTPLSGVIGTLILAVGVIAAVAMYFCAKGIRSRKRRPLTAFTPVAVFDRAQRIYRDGAGEVVAPLDQVRFERRLQLTSSSPKLVAVSPCGDRVLKRGNPFGGGIGDLDQVLNAVVHSYRG</sequence>
<evidence type="ECO:0000313" key="3">
    <source>
        <dbReference type="Proteomes" id="UP001172687"/>
    </source>
</evidence>
<reference evidence="2" key="1">
    <citation type="submission" date="2023-07" db="EMBL/GenBank/DDBJ databases">
        <title>Degradation of tert-butanol by M. austroafricanum TBA100.</title>
        <authorList>
            <person name="Helbich S."/>
            <person name="Vainshtein Y."/>
        </authorList>
    </citation>
    <scope>NUCLEOTIDE SEQUENCE</scope>
    <source>
        <strain evidence="2">TBA100</strain>
    </source>
</reference>
<gene>
    <name evidence="2" type="ORF">QYF68_21880</name>
</gene>
<keyword evidence="1" id="KW-1133">Transmembrane helix</keyword>